<keyword evidence="1" id="KW-0677">Repeat</keyword>
<gene>
    <name evidence="3" type="ORF">FPE_LOCUS24738</name>
</gene>
<dbReference type="FunFam" id="1.25.40.10:FF:000475">
    <property type="entry name" value="Pentatricopeptide repeat-containing protein At5g40410, mitochondrial"/>
    <property type="match status" value="1"/>
</dbReference>
<keyword evidence="4" id="KW-1185">Reference proteome</keyword>
<accession>A0AAD1ZXE0</accession>
<protein>
    <recommendedName>
        <fullName evidence="5">Pentatricopeptide repeat-containing protein</fullName>
    </recommendedName>
</protein>
<organism evidence="3 4">
    <name type="scientific">Fraxinus pennsylvanica</name>
    <dbReference type="NCBI Taxonomy" id="56036"/>
    <lineage>
        <taxon>Eukaryota</taxon>
        <taxon>Viridiplantae</taxon>
        <taxon>Streptophyta</taxon>
        <taxon>Embryophyta</taxon>
        <taxon>Tracheophyta</taxon>
        <taxon>Spermatophyta</taxon>
        <taxon>Magnoliopsida</taxon>
        <taxon>eudicotyledons</taxon>
        <taxon>Gunneridae</taxon>
        <taxon>Pentapetalae</taxon>
        <taxon>asterids</taxon>
        <taxon>lamiids</taxon>
        <taxon>Lamiales</taxon>
        <taxon>Oleaceae</taxon>
        <taxon>Oleeae</taxon>
        <taxon>Fraxinus</taxon>
    </lineage>
</organism>
<dbReference type="InterPro" id="IPR002885">
    <property type="entry name" value="PPR_rpt"/>
</dbReference>
<feature type="repeat" description="PPR" evidence="2">
    <location>
        <begin position="107"/>
        <end position="141"/>
    </location>
</feature>
<dbReference type="EMBL" id="OU503050">
    <property type="protein sequence ID" value="CAI9777308.1"/>
    <property type="molecule type" value="Genomic_DNA"/>
</dbReference>
<dbReference type="AlphaFoldDB" id="A0AAD1ZXE0"/>
<evidence type="ECO:0000256" key="2">
    <source>
        <dbReference type="PROSITE-ProRule" id="PRU00708"/>
    </source>
</evidence>
<dbReference type="PROSITE" id="PS51375">
    <property type="entry name" value="PPR"/>
    <property type="match status" value="2"/>
</dbReference>
<proteinExistence type="predicted"/>
<dbReference type="Proteomes" id="UP000834106">
    <property type="component" value="Chromosome 15"/>
</dbReference>
<dbReference type="PANTHER" id="PTHR47926">
    <property type="entry name" value="PENTATRICOPEPTIDE REPEAT-CONTAINING PROTEIN"/>
    <property type="match status" value="1"/>
</dbReference>
<evidence type="ECO:0000313" key="3">
    <source>
        <dbReference type="EMBL" id="CAI9777308.1"/>
    </source>
</evidence>
<dbReference type="NCBIfam" id="TIGR00756">
    <property type="entry name" value="PPR"/>
    <property type="match status" value="2"/>
</dbReference>
<dbReference type="GO" id="GO:0003723">
    <property type="term" value="F:RNA binding"/>
    <property type="evidence" value="ECO:0007669"/>
    <property type="project" value="InterPro"/>
</dbReference>
<name>A0AAD1ZXE0_9LAMI</name>
<sequence>MPKKDLVSWNSLISGFSRKGELNYCLNSFHRMRFEMGLEPNEVSLICIISACTERAAFCEGNYIHGLAIKTGFIIEIKVVNSLINMYWKLGYLDMARRLFDAVPKTNLVSWNSIIMILVQHGVFNEALEVFKAMRRIDDKPDQATMMSLLQGCGIIGVPKLAEVIHGYILSAGLDENITIATSVLSVYAKSGRLDASYHGTGANIACNEMEFNVRCLSLLADKLRPSASFKILQDMALQNYVSSGDAPSVNIKSLRFSCKENGKAQSSSLQSRKENQQKLMWTLTSERFDSGSGFSRLEEQELAADSEFKHLAISA</sequence>
<reference evidence="3" key="1">
    <citation type="submission" date="2023-05" db="EMBL/GenBank/DDBJ databases">
        <authorList>
            <person name="Huff M."/>
        </authorList>
    </citation>
    <scope>NUCLEOTIDE SEQUENCE</scope>
</reference>
<dbReference type="Pfam" id="PF13041">
    <property type="entry name" value="PPR_2"/>
    <property type="match status" value="1"/>
</dbReference>
<dbReference type="InterPro" id="IPR046960">
    <property type="entry name" value="PPR_At4g14850-like_plant"/>
</dbReference>
<evidence type="ECO:0000313" key="4">
    <source>
        <dbReference type="Proteomes" id="UP000834106"/>
    </source>
</evidence>
<dbReference type="Pfam" id="PF01535">
    <property type="entry name" value="PPR"/>
    <property type="match status" value="2"/>
</dbReference>
<dbReference type="InterPro" id="IPR011990">
    <property type="entry name" value="TPR-like_helical_dom_sf"/>
</dbReference>
<feature type="repeat" description="PPR" evidence="2">
    <location>
        <begin position="5"/>
        <end position="40"/>
    </location>
</feature>
<evidence type="ECO:0000256" key="1">
    <source>
        <dbReference type="ARBA" id="ARBA00022737"/>
    </source>
</evidence>
<evidence type="ECO:0008006" key="5">
    <source>
        <dbReference type="Google" id="ProtNLM"/>
    </source>
</evidence>
<dbReference type="PANTHER" id="PTHR47926:SF347">
    <property type="entry name" value="PENTATRICOPEPTIDE REPEAT-CONTAINING PROTEIN"/>
    <property type="match status" value="1"/>
</dbReference>
<dbReference type="GO" id="GO:0009451">
    <property type="term" value="P:RNA modification"/>
    <property type="evidence" value="ECO:0007669"/>
    <property type="project" value="InterPro"/>
</dbReference>
<dbReference type="Gene3D" id="1.25.40.10">
    <property type="entry name" value="Tetratricopeptide repeat domain"/>
    <property type="match status" value="2"/>
</dbReference>